<keyword evidence="6 7" id="KW-0472">Membrane</keyword>
<dbReference type="PANTHER" id="PTHR43394">
    <property type="entry name" value="ATP-DEPENDENT PERMEASE MDL1, MITOCHONDRIAL"/>
    <property type="match status" value="1"/>
</dbReference>
<evidence type="ECO:0000256" key="2">
    <source>
        <dbReference type="ARBA" id="ARBA00022692"/>
    </source>
</evidence>
<feature type="domain" description="ABC transmembrane type-1" evidence="9">
    <location>
        <begin position="21"/>
        <end position="301"/>
    </location>
</feature>
<organism evidence="10 11">
    <name type="scientific">Breznakia pachnodae</name>
    <dbReference type="NCBI Taxonomy" id="265178"/>
    <lineage>
        <taxon>Bacteria</taxon>
        <taxon>Bacillati</taxon>
        <taxon>Bacillota</taxon>
        <taxon>Erysipelotrichia</taxon>
        <taxon>Erysipelotrichales</taxon>
        <taxon>Erysipelotrichaceae</taxon>
        <taxon>Breznakia</taxon>
    </lineage>
</organism>
<keyword evidence="2 7" id="KW-0812">Transmembrane</keyword>
<feature type="transmembrane region" description="Helical" evidence="7">
    <location>
        <begin position="21"/>
        <end position="42"/>
    </location>
</feature>
<feature type="transmembrane region" description="Helical" evidence="7">
    <location>
        <begin position="54"/>
        <end position="72"/>
    </location>
</feature>
<dbReference type="GO" id="GO:0005524">
    <property type="term" value="F:ATP binding"/>
    <property type="evidence" value="ECO:0007669"/>
    <property type="project" value="UniProtKB-KW"/>
</dbReference>
<evidence type="ECO:0000256" key="6">
    <source>
        <dbReference type="ARBA" id="ARBA00023136"/>
    </source>
</evidence>
<evidence type="ECO:0000256" key="7">
    <source>
        <dbReference type="SAM" id="Phobius"/>
    </source>
</evidence>
<evidence type="ECO:0000259" key="9">
    <source>
        <dbReference type="PROSITE" id="PS50929"/>
    </source>
</evidence>
<feature type="transmembrane region" description="Helical" evidence="7">
    <location>
        <begin position="243"/>
        <end position="265"/>
    </location>
</feature>
<feature type="transmembrane region" description="Helical" evidence="7">
    <location>
        <begin position="277"/>
        <end position="299"/>
    </location>
</feature>
<evidence type="ECO:0000256" key="5">
    <source>
        <dbReference type="ARBA" id="ARBA00022989"/>
    </source>
</evidence>
<dbReference type="PROSITE" id="PS50893">
    <property type="entry name" value="ABC_TRANSPORTER_2"/>
    <property type="match status" value="1"/>
</dbReference>
<dbReference type="PANTHER" id="PTHR43394:SF1">
    <property type="entry name" value="ATP-BINDING CASSETTE SUB-FAMILY B MEMBER 10, MITOCHONDRIAL"/>
    <property type="match status" value="1"/>
</dbReference>
<feature type="transmembrane region" description="Helical" evidence="7">
    <location>
        <begin position="160"/>
        <end position="180"/>
    </location>
</feature>
<evidence type="ECO:0000256" key="3">
    <source>
        <dbReference type="ARBA" id="ARBA00022741"/>
    </source>
</evidence>
<sequence length="579" mass="65410">MINKRLLQSAADSKKYIYYQVLCQWISLLAQIVLIGVIANIFNDLYADVLKEDTIIISFAIVAGCLVIRFVMDKLMTRMSYLASKDIKLNLRKQIFEKLFLLNRTNQKELKNAELVQLTVEGVDQLETYFGRYMPQFFYSLLAPLTLFIVLSTISFKAAIVLFICVPIIPMSIVMVQKFAKKLLSKYWGMYANLGDRFLDNIRGLTTLKIYESDKEQQEKMNEEAENFRKVTMKVLVMQLNSISIMDLVAFGGAAVGIVFSLIAFNNNEITIGETFMMIMLSAEFFIPLRLLGSFFHIAMNGNAASKKIFSFLDAPISDKRTNNVDDKIKTVEVKELVYSYDDKKDVLKGINVEFKDNGLYAFVGESGCGKSTLSTLLTGGYDEYKGNILLNGKEVNTIDFTSLHEQITKIEDYNYLFKGTVYSALLDGNPKASEDEMWQALDIVNLSEYLKTQDGLHTKLMEKGSNLSGGQAQRLALARALLHDSSVYIFDEATSNIDVESELDIVNVIHKLAKEKIVIFISHRLANVHDADIIYVMKDGAIVEQGTHQQLYSQSGLYKEMNDVQMSFEAYTGGETHA</sequence>
<evidence type="ECO:0000313" key="11">
    <source>
        <dbReference type="Proteomes" id="UP001230220"/>
    </source>
</evidence>
<dbReference type="EMBL" id="JAUSUR010000006">
    <property type="protein sequence ID" value="MDQ0362243.1"/>
    <property type="molecule type" value="Genomic_DNA"/>
</dbReference>
<dbReference type="CDD" id="cd18781">
    <property type="entry name" value="ABC_6TM_AarD_CydDC_like"/>
    <property type="match status" value="1"/>
</dbReference>
<dbReference type="RefSeq" id="WP_307409679.1">
    <property type="nucleotide sequence ID" value="NZ_JAUSUR010000006.1"/>
</dbReference>
<keyword evidence="3" id="KW-0547">Nucleotide-binding</keyword>
<dbReference type="InterPro" id="IPR027417">
    <property type="entry name" value="P-loop_NTPase"/>
</dbReference>
<dbReference type="Proteomes" id="UP001230220">
    <property type="component" value="Unassembled WGS sequence"/>
</dbReference>
<accession>A0ABU0E6B7</accession>
<protein>
    <submittedName>
        <fullName evidence="10">ATP-binding cassette subfamily C protein</fullName>
    </submittedName>
</protein>
<feature type="domain" description="ABC transporter" evidence="8">
    <location>
        <begin position="332"/>
        <end position="565"/>
    </location>
</feature>
<comment type="caution">
    <text evidence="10">The sequence shown here is derived from an EMBL/GenBank/DDBJ whole genome shotgun (WGS) entry which is preliminary data.</text>
</comment>
<dbReference type="SUPFAM" id="SSF52540">
    <property type="entry name" value="P-loop containing nucleoside triphosphate hydrolases"/>
    <property type="match status" value="1"/>
</dbReference>
<reference evidence="10 11" key="1">
    <citation type="submission" date="2023-07" db="EMBL/GenBank/DDBJ databases">
        <title>Genomic Encyclopedia of Type Strains, Phase IV (KMG-IV): sequencing the most valuable type-strain genomes for metagenomic binning, comparative biology and taxonomic classification.</title>
        <authorList>
            <person name="Goeker M."/>
        </authorList>
    </citation>
    <scope>NUCLEOTIDE SEQUENCE [LARGE SCALE GENOMIC DNA]</scope>
    <source>
        <strain evidence="10 11">DSM 16784</strain>
    </source>
</reference>
<dbReference type="SUPFAM" id="SSF90123">
    <property type="entry name" value="ABC transporter transmembrane region"/>
    <property type="match status" value="1"/>
</dbReference>
<proteinExistence type="predicted"/>
<dbReference type="Gene3D" id="1.20.1560.10">
    <property type="entry name" value="ABC transporter type 1, transmembrane domain"/>
    <property type="match status" value="1"/>
</dbReference>
<dbReference type="Gene3D" id="3.40.50.300">
    <property type="entry name" value="P-loop containing nucleotide triphosphate hydrolases"/>
    <property type="match status" value="1"/>
</dbReference>
<dbReference type="InterPro" id="IPR003593">
    <property type="entry name" value="AAA+_ATPase"/>
</dbReference>
<dbReference type="InterPro" id="IPR039421">
    <property type="entry name" value="Type_1_exporter"/>
</dbReference>
<comment type="subcellular location">
    <subcellularLocation>
        <location evidence="1">Cell membrane</location>
        <topology evidence="1">Multi-pass membrane protein</topology>
    </subcellularLocation>
</comment>
<dbReference type="PROSITE" id="PS50929">
    <property type="entry name" value="ABC_TM1F"/>
    <property type="match status" value="1"/>
</dbReference>
<name>A0ABU0E6B7_9FIRM</name>
<dbReference type="SMART" id="SM00382">
    <property type="entry name" value="AAA"/>
    <property type="match status" value="1"/>
</dbReference>
<feature type="transmembrane region" description="Helical" evidence="7">
    <location>
        <begin position="137"/>
        <end position="154"/>
    </location>
</feature>
<keyword evidence="5 7" id="KW-1133">Transmembrane helix</keyword>
<dbReference type="InterPro" id="IPR036640">
    <property type="entry name" value="ABC1_TM_sf"/>
</dbReference>
<keyword evidence="4 10" id="KW-0067">ATP-binding</keyword>
<evidence type="ECO:0000256" key="4">
    <source>
        <dbReference type="ARBA" id="ARBA00022840"/>
    </source>
</evidence>
<dbReference type="PROSITE" id="PS00211">
    <property type="entry name" value="ABC_TRANSPORTER_1"/>
    <property type="match status" value="1"/>
</dbReference>
<dbReference type="InterPro" id="IPR017871">
    <property type="entry name" value="ABC_transporter-like_CS"/>
</dbReference>
<dbReference type="InterPro" id="IPR003439">
    <property type="entry name" value="ABC_transporter-like_ATP-bd"/>
</dbReference>
<dbReference type="Pfam" id="PF00005">
    <property type="entry name" value="ABC_tran"/>
    <property type="match status" value="1"/>
</dbReference>
<evidence type="ECO:0000259" key="8">
    <source>
        <dbReference type="PROSITE" id="PS50893"/>
    </source>
</evidence>
<evidence type="ECO:0000313" key="10">
    <source>
        <dbReference type="EMBL" id="MDQ0362243.1"/>
    </source>
</evidence>
<evidence type="ECO:0000256" key="1">
    <source>
        <dbReference type="ARBA" id="ARBA00004651"/>
    </source>
</evidence>
<dbReference type="InterPro" id="IPR011527">
    <property type="entry name" value="ABC1_TM_dom"/>
</dbReference>
<dbReference type="Pfam" id="PF00664">
    <property type="entry name" value="ABC_membrane"/>
    <property type="match status" value="1"/>
</dbReference>
<gene>
    <name evidence="10" type="ORF">J2S15_002997</name>
</gene>
<keyword evidence="11" id="KW-1185">Reference proteome</keyword>